<dbReference type="Proteomes" id="UP000266841">
    <property type="component" value="Unassembled WGS sequence"/>
</dbReference>
<dbReference type="Gene3D" id="1.20.930.10">
    <property type="entry name" value="Conserved domain common to transcription factors TFIIS, elongin A, CRSP70"/>
    <property type="match status" value="1"/>
</dbReference>
<dbReference type="EMBL" id="AGNL01048664">
    <property type="protein sequence ID" value="EJK45236.1"/>
    <property type="molecule type" value="Genomic_DNA"/>
</dbReference>
<evidence type="ECO:0000313" key="5">
    <source>
        <dbReference type="Proteomes" id="UP000266841"/>
    </source>
</evidence>
<feature type="compositionally biased region" description="Polar residues" evidence="2">
    <location>
        <begin position="178"/>
        <end position="194"/>
    </location>
</feature>
<feature type="domain" description="RRM" evidence="3">
    <location>
        <begin position="649"/>
        <end position="719"/>
    </location>
</feature>
<feature type="domain" description="RRM" evidence="3">
    <location>
        <begin position="541"/>
        <end position="611"/>
    </location>
</feature>
<reference evidence="4 5" key="1">
    <citation type="journal article" date="2012" name="Genome Biol.">
        <title>Genome and low-iron response of an oceanic diatom adapted to chronic iron limitation.</title>
        <authorList>
            <person name="Lommer M."/>
            <person name="Specht M."/>
            <person name="Roy A.S."/>
            <person name="Kraemer L."/>
            <person name="Andreson R."/>
            <person name="Gutowska M.A."/>
            <person name="Wolf J."/>
            <person name="Bergner S.V."/>
            <person name="Schilhabel M.B."/>
            <person name="Klostermeier U.C."/>
            <person name="Beiko R.G."/>
            <person name="Rosenstiel P."/>
            <person name="Hippler M."/>
            <person name="Laroche J."/>
        </authorList>
    </citation>
    <scope>NUCLEOTIDE SEQUENCE [LARGE SCALE GENOMIC DNA]</scope>
    <source>
        <strain evidence="4 5">CCMP1005</strain>
    </source>
</reference>
<evidence type="ECO:0000256" key="2">
    <source>
        <dbReference type="SAM" id="MobiDB-lite"/>
    </source>
</evidence>
<accession>K0R8W7</accession>
<dbReference type="SUPFAM" id="SSF47676">
    <property type="entry name" value="Conserved domain common to transcription factors TFIIS, elongin A, CRSP70"/>
    <property type="match status" value="1"/>
</dbReference>
<dbReference type="SUPFAM" id="SSF54928">
    <property type="entry name" value="RNA-binding domain, RBD"/>
    <property type="match status" value="1"/>
</dbReference>
<feature type="compositionally biased region" description="Pro residues" evidence="2">
    <location>
        <begin position="447"/>
        <end position="458"/>
    </location>
</feature>
<dbReference type="PANTHER" id="PTHR48038:SF2">
    <property type="entry name" value="OS02G0536400 PROTEIN"/>
    <property type="match status" value="1"/>
</dbReference>
<feature type="compositionally biased region" description="Polar residues" evidence="2">
    <location>
        <begin position="518"/>
        <end position="529"/>
    </location>
</feature>
<dbReference type="InterPro" id="IPR000504">
    <property type="entry name" value="RRM_dom"/>
</dbReference>
<organism evidence="4 5">
    <name type="scientific">Thalassiosira oceanica</name>
    <name type="common">Marine diatom</name>
    <dbReference type="NCBI Taxonomy" id="159749"/>
    <lineage>
        <taxon>Eukaryota</taxon>
        <taxon>Sar</taxon>
        <taxon>Stramenopiles</taxon>
        <taxon>Ochrophyta</taxon>
        <taxon>Bacillariophyta</taxon>
        <taxon>Coscinodiscophyceae</taxon>
        <taxon>Thalassiosirophycidae</taxon>
        <taxon>Thalassiosirales</taxon>
        <taxon>Thalassiosiraceae</taxon>
        <taxon>Thalassiosira</taxon>
    </lineage>
</organism>
<dbReference type="OMA" id="CVGTPNE"/>
<feature type="compositionally biased region" description="Pro residues" evidence="2">
    <location>
        <begin position="499"/>
        <end position="517"/>
    </location>
</feature>
<feature type="compositionally biased region" description="Basic and acidic residues" evidence="2">
    <location>
        <begin position="230"/>
        <end position="247"/>
    </location>
</feature>
<feature type="region of interest" description="Disordered" evidence="2">
    <location>
        <begin position="120"/>
        <end position="247"/>
    </location>
</feature>
<proteinExistence type="predicted"/>
<feature type="compositionally biased region" description="Low complexity" evidence="2">
    <location>
        <begin position="140"/>
        <end position="161"/>
    </location>
</feature>
<dbReference type="SMART" id="SM00360">
    <property type="entry name" value="RRM"/>
    <property type="match status" value="2"/>
</dbReference>
<dbReference type="InterPro" id="IPR035441">
    <property type="entry name" value="TFIIS/LEDGF_dom_sf"/>
</dbReference>
<dbReference type="eggNOG" id="KOG0148">
    <property type="taxonomic scope" value="Eukaryota"/>
</dbReference>
<dbReference type="Pfam" id="PF00076">
    <property type="entry name" value="RRM_1"/>
    <property type="match status" value="1"/>
</dbReference>
<name>K0R8W7_THAOC</name>
<comment type="caution">
    <text evidence="4">The sequence shown here is derived from an EMBL/GenBank/DDBJ whole genome shotgun (WGS) entry which is preliminary data.</text>
</comment>
<feature type="compositionally biased region" description="Polar residues" evidence="2">
    <location>
        <begin position="217"/>
        <end position="229"/>
    </location>
</feature>
<protein>
    <recommendedName>
        <fullName evidence="3">RRM domain-containing protein</fullName>
    </recommendedName>
</protein>
<dbReference type="OrthoDB" id="46684at2759"/>
<dbReference type="InterPro" id="IPR012677">
    <property type="entry name" value="Nucleotide-bd_a/b_plait_sf"/>
</dbReference>
<dbReference type="AlphaFoldDB" id="K0R8W7"/>
<dbReference type="PANTHER" id="PTHR48038">
    <property type="entry name" value="RIBONUCLEOPROTEIN RB97D"/>
    <property type="match status" value="1"/>
</dbReference>
<evidence type="ECO:0000313" key="4">
    <source>
        <dbReference type="EMBL" id="EJK45236.1"/>
    </source>
</evidence>
<evidence type="ECO:0000259" key="3">
    <source>
        <dbReference type="PROSITE" id="PS50102"/>
    </source>
</evidence>
<dbReference type="Gene3D" id="3.30.70.330">
    <property type="match status" value="2"/>
</dbReference>
<keyword evidence="5" id="KW-1185">Reference proteome</keyword>
<sequence>MSLNSTDTRAMEQRRCLLLATIGSTAETMPSNPTLEKLLQDGLLVTIKSWLDDILSGRVGGMDLLLHLLSNIIPLPVTKEMVTTSRLGKLVSSVEKHTICVGSPNESAIKARINQVKERWSASVKARRNSANASKRQLDSSSSQQPPAKKAKASSSLSNLLKKVDGSSNDKPSPAVQGANQQMKEQAASSNDTISEPVPKKDKRRIHWADGMGKTLAVSNNDGESSQAKQEPKRKSRWADRKKKDLLHEKEMLLQSRKSGAANEDKEEMLNAMAMIALWKTPQASPTDPSNPPVTVMSNELNVQDNRMRSVPGVHYSTEADVPFSPTLLSEVEKALEVFNNAPPTVVPFFSPQSTAAAAAAVAPPQQSAMNSVPQGTSFPPPNPSQGADLNTVLMLGLPMFLVGSNIQALQMLASNPGLLNSFKDANGVFNQPGLMNLVQTLTQNVAPPPAQTAPPPQVGTQVAGLNPYGSMPPSATNHQIATSASHPPPQHHNYMTSHPPPPQQNYMNFPPPPPQPEATSTRSQSQPMNGYRGDQNGSEANLHLSGYGPTTTNEEIIALFSPYVHVTEVVNKNGFSFVNTIDPEGSRRAKEALHGALLGGMPCRINNATRKARITNFGGSGPEDIPMNGAGQVDYDQVKDDRGNPATKNLFVAGYGPGTSEQQLKDVFGQHGRIVSVIKKSSFSFVNTSDKSIAVMARAALIGKPLNGGAMRINFAKETGRLGTSFDGGYGGGGSNHYGRYGSTMWNTFQIRLHRQNVSGELPACAPSS</sequence>
<dbReference type="PROSITE" id="PS50102">
    <property type="entry name" value="RRM"/>
    <property type="match status" value="2"/>
</dbReference>
<evidence type="ECO:0000256" key="1">
    <source>
        <dbReference type="PROSITE-ProRule" id="PRU00176"/>
    </source>
</evidence>
<keyword evidence="1" id="KW-0694">RNA-binding</keyword>
<dbReference type="InterPro" id="IPR035979">
    <property type="entry name" value="RBD_domain_sf"/>
</dbReference>
<dbReference type="GO" id="GO:0003723">
    <property type="term" value="F:RNA binding"/>
    <property type="evidence" value="ECO:0007669"/>
    <property type="project" value="UniProtKB-UniRule"/>
</dbReference>
<gene>
    <name evidence="4" type="ORF">THAOC_36153</name>
</gene>
<feature type="region of interest" description="Disordered" evidence="2">
    <location>
        <begin position="446"/>
        <end position="543"/>
    </location>
</feature>
<feature type="compositionally biased region" description="Polar residues" evidence="2">
    <location>
        <begin position="474"/>
        <end position="486"/>
    </location>
</feature>